<gene>
    <name evidence="3" type="ORF">CSUB_C0717</name>
</gene>
<keyword evidence="1" id="KW-1133">Transmembrane helix</keyword>
<dbReference type="KEGG" id="csu:CSUB_C0717"/>
<dbReference type="SUPFAM" id="SSF46785">
    <property type="entry name" value="Winged helix' DNA-binding domain"/>
    <property type="match status" value="1"/>
</dbReference>
<feature type="transmembrane region" description="Helical" evidence="1">
    <location>
        <begin position="54"/>
        <end position="74"/>
    </location>
</feature>
<name>E6P9G5_CALS0</name>
<dbReference type="InterPro" id="IPR036388">
    <property type="entry name" value="WH-like_DNA-bd_sf"/>
</dbReference>
<dbReference type="BioCyc" id="CCAL311458:G131R-731-MONOMER"/>
<accession>E6P9G5</accession>
<evidence type="ECO:0000313" key="3">
    <source>
        <dbReference type="EMBL" id="BAJ50576.1"/>
    </source>
</evidence>
<dbReference type="STRING" id="311458.CSUB_C0717"/>
<proteinExistence type="predicted"/>
<dbReference type="Proteomes" id="UP000008120">
    <property type="component" value="Chromosome"/>
</dbReference>
<dbReference type="InterPro" id="IPR036390">
    <property type="entry name" value="WH_DNA-bd_sf"/>
</dbReference>
<dbReference type="EMBL" id="BA000048">
    <property type="protein sequence ID" value="BAJ50576.1"/>
    <property type="molecule type" value="Genomic_DNA"/>
</dbReference>
<protein>
    <recommendedName>
        <fullName evidence="2">DUF7343 domain-containing protein</fullName>
    </recommendedName>
</protein>
<dbReference type="Gene3D" id="1.10.10.10">
    <property type="entry name" value="Winged helix-like DNA-binding domain superfamily/Winged helix DNA-binding domain"/>
    <property type="match status" value="1"/>
</dbReference>
<evidence type="ECO:0000259" key="2">
    <source>
        <dbReference type="Pfam" id="PF24034"/>
    </source>
</evidence>
<organism evidence="3 4">
    <name type="scientific">Caldiarchaeum subterraneum</name>
    <dbReference type="NCBI Taxonomy" id="311458"/>
    <lineage>
        <taxon>Archaea</taxon>
        <taxon>Nitrososphaerota</taxon>
        <taxon>Candidatus Caldarchaeales</taxon>
        <taxon>Candidatus Caldarchaeaceae</taxon>
        <taxon>Candidatus Caldarchaeum</taxon>
    </lineage>
</organism>
<sequence length="151" mass="16874">MGLVFNRVLLVFSAVSGVLLLTVVLVSVWQHDVAMSGMMREMMGMSMLGMMWWVYLPLLAGALLLIALPVVLYLSARDVPVVAGLTSEERAVVDLLRRSNGVVEQRDISRALGISRIKTHRIVASLRRREVVEVTRRGRTNLVKLKASQQY</sequence>
<evidence type="ECO:0000256" key="1">
    <source>
        <dbReference type="SAM" id="Phobius"/>
    </source>
</evidence>
<dbReference type="Pfam" id="PF24034">
    <property type="entry name" value="DUF7343"/>
    <property type="match status" value="1"/>
</dbReference>
<dbReference type="AlphaFoldDB" id="E6P9G5"/>
<keyword evidence="1" id="KW-0472">Membrane</keyword>
<reference evidence="3 4" key="2">
    <citation type="journal article" date="2011" name="Nucleic Acids Res.">
        <title>Insights into the evolution of Archaea and eukaryotic protein modifier systems revealed by the genome of a novel archaeal group.</title>
        <authorList>
            <person name="Nunoura T."/>
            <person name="Takaki Y."/>
            <person name="Kakuta J."/>
            <person name="Nishi S."/>
            <person name="Sugahara J."/>
            <person name="Kazama H."/>
            <person name="Chee G."/>
            <person name="Hattori M."/>
            <person name="Kanai A."/>
            <person name="Atomi H."/>
            <person name="Takai K."/>
            <person name="Takami H."/>
        </authorList>
    </citation>
    <scope>NUCLEOTIDE SEQUENCE [LARGE SCALE GENOMIC DNA]</scope>
</reference>
<keyword evidence="1" id="KW-0812">Transmembrane</keyword>
<feature type="domain" description="DUF7343" evidence="2">
    <location>
        <begin position="86"/>
        <end position="145"/>
    </location>
</feature>
<reference evidence="3 4" key="1">
    <citation type="journal article" date="2005" name="Environ. Microbiol.">
        <title>Genetic and functional properties of uncultivated thermophilic crenarchaeotes from a subsurface gold mine as revealed by analysis of genome fragments.</title>
        <authorList>
            <person name="Nunoura T."/>
            <person name="Hirayama H."/>
            <person name="Takami H."/>
            <person name="Oida H."/>
            <person name="Nishi S."/>
            <person name="Shimamura S."/>
            <person name="Suzuki Y."/>
            <person name="Inagaki F."/>
            <person name="Takai K."/>
            <person name="Nealson K.H."/>
            <person name="Horikoshi K."/>
        </authorList>
    </citation>
    <scope>NUCLEOTIDE SEQUENCE [LARGE SCALE GENOMIC DNA]</scope>
</reference>
<dbReference type="InterPro" id="IPR055767">
    <property type="entry name" value="DUF7343"/>
</dbReference>
<evidence type="ECO:0000313" key="4">
    <source>
        <dbReference type="Proteomes" id="UP000008120"/>
    </source>
</evidence>